<gene>
    <name evidence="1" type="ORF">CIG67_00095</name>
</gene>
<reference evidence="1 2" key="1">
    <citation type="submission" date="2017-08" db="EMBL/GenBank/DDBJ databases">
        <title>Sequencing of Escherichia coli CCPM 6219.</title>
        <authorList>
            <person name="Liu S.-L."/>
            <person name="Zhou Y.-J."/>
            <person name="Zhao M.-F."/>
        </authorList>
    </citation>
    <scope>NUCLEOTIDE SEQUENCE [LARGE SCALE GENOMIC DNA]</scope>
    <source>
        <strain evidence="1 2">CCPM 6219</strain>
    </source>
</reference>
<comment type="caution">
    <text evidence="1">The sequence shown here is derived from an EMBL/GenBank/DDBJ whole genome shotgun (WGS) entry which is preliminary data.</text>
</comment>
<sequence length="78" mass="8470">MNICSNKLCFLATDVTLNLTSCALRHFRFMLIRHLIKTGAGIGLPLKSKAIQTPLASFFCIGVHAHLYNGGLYGATFG</sequence>
<accession>A0A3L3VVH7</accession>
<dbReference type="Proteomes" id="UP000288459">
    <property type="component" value="Unassembled WGS sequence"/>
</dbReference>
<proteinExistence type="predicted"/>
<dbReference type="EMBL" id="NPIM01000004">
    <property type="protein sequence ID" value="RVE17016.1"/>
    <property type="molecule type" value="Genomic_DNA"/>
</dbReference>
<name>A0A3L3VVH7_ECOLX</name>
<protein>
    <submittedName>
        <fullName evidence="1">Uncharacterized protein</fullName>
    </submittedName>
</protein>
<evidence type="ECO:0000313" key="2">
    <source>
        <dbReference type="Proteomes" id="UP000288459"/>
    </source>
</evidence>
<dbReference type="AlphaFoldDB" id="A0A3L3VVH7"/>
<organism evidence="1 2">
    <name type="scientific">Escherichia coli</name>
    <dbReference type="NCBI Taxonomy" id="562"/>
    <lineage>
        <taxon>Bacteria</taxon>
        <taxon>Pseudomonadati</taxon>
        <taxon>Pseudomonadota</taxon>
        <taxon>Gammaproteobacteria</taxon>
        <taxon>Enterobacterales</taxon>
        <taxon>Enterobacteriaceae</taxon>
        <taxon>Escherichia</taxon>
    </lineage>
</organism>
<evidence type="ECO:0000313" key="1">
    <source>
        <dbReference type="EMBL" id="RVE17016.1"/>
    </source>
</evidence>